<evidence type="ECO:0000313" key="12">
    <source>
        <dbReference type="EMBL" id="AKV01249.1"/>
    </source>
</evidence>
<dbReference type="AlphaFoldDB" id="A0A0K1Q6B3"/>
<proteinExistence type="inferred from homology"/>
<comment type="similarity">
    <text evidence="3 10">Belongs to the FKBP-type PPIase family.</text>
</comment>
<evidence type="ECO:0000256" key="7">
    <source>
        <dbReference type="ARBA" id="ARBA00023235"/>
    </source>
</evidence>
<dbReference type="PANTHER" id="PTHR47861:SF3">
    <property type="entry name" value="FKBP-TYPE PEPTIDYL-PROLYL CIS-TRANS ISOMERASE SLYD"/>
    <property type="match status" value="1"/>
</dbReference>
<dbReference type="GO" id="GO:0005737">
    <property type="term" value="C:cytoplasm"/>
    <property type="evidence" value="ECO:0007669"/>
    <property type="project" value="UniProtKB-SubCell"/>
</dbReference>
<comment type="catalytic activity">
    <reaction evidence="1 9 10">
        <text>[protein]-peptidylproline (omega=180) = [protein]-peptidylproline (omega=0)</text>
        <dbReference type="Rhea" id="RHEA:16237"/>
        <dbReference type="Rhea" id="RHEA-COMP:10747"/>
        <dbReference type="Rhea" id="RHEA-COMP:10748"/>
        <dbReference type="ChEBI" id="CHEBI:83833"/>
        <dbReference type="ChEBI" id="CHEBI:83834"/>
        <dbReference type="EC" id="5.2.1.8"/>
    </reaction>
</comment>
<evidence type="ECO:0000259" key="11">
    <source>
        <dbReference type="PROSITE" id="PS50059"/>
    </source>
</evidence>
<accession>A0A0K1Q6B3</accession>
<reference evidence="12 13" key="1">
    <citation type="submission" date="2015-08" db="EMBL/GenBank/DDBJ databases">
        <authorList>
            <person name="Babu N.S."/>
            <person name="Beckwith C.J."/>
            <person name="Beseler K.G."/>
            <person name="Brison A."/>
            <person name="Carone J.V."/>
            <person name="Caskin T.P."/>
            <person name="Diamond M."/>
            <person name="Durham M.E."/>
            <person name="Foxe J.M."/>
            <person name="Go M."/>
            <person name="Henderson B.A."/>
            <person name="Jones I.B."/>
            <person name="McGettigan J.A."/>
            <person name="Micheletti S.J."/>
            <person name="Nasrallah M.E."/>
            <person name="Ortiz D."/>
            <person name="Piller C.R."/>
            <person name="Privatt S.R."/>
            <person name="Schneider S.L."/>
            <person name="Sharp S."/>
            <person name="Smith T.C."/>
            <person name="Stanton J.D."/>
            <person name="Ullery H.E."/>
            <person name="Wilson R.J."/>
            <person name="Serrano M.G."/>
            <person name="Buck G."/>
            <person name="Lee V."/>
            <person name="Wang Y."/>
            <person name="Carvalho R."/>
            <person name="Voegtly L."/>
            <person name="Shi R."/>
            <person name="Duckworth R."/>
            <person name="Johnson A."/>
            <person name="Loviza R."/>
            <person name="Walstead R."/>
            <person name="Shah Z."/>
            <person name="Kiflezghi M."/>
            <person name="Wade K."/>
            <person name="Ball S.L."/>
            <person name="Bradley K.W."/>
            <person name="Asai D.J."/>
            <person name="Bowman C.A."/>
            <person name="Russell D.A."/>
            <person name="Pope W.H."/>
            <person name="Jacobs-Sera D."/>
            <person name="Hendrix R.W."/>
            <person name="Hatfull G.F."/>
        </authorList>
    </citation>
    <scope>NUCLEOTIDE SEQUENCE [LARGE SCALE GENOMIC DNA]</scope>
    <source>
        <strain evidence="12 13">DSM 27648</strain>
    </source>
</reference>
<evidence type="ECO:0000256" key="8">
    <source>
        <dbReference type="ARBA" id="ARBA00037071"/>
    </source>
</evidence>
<gene>
    <name evidence="12" type="ORF">AKJ09_07912</name>
</gene>
<dbReference type="Pfam" id="PF00254">
    <property type="entry name" value="FKBP_C"/>
    <property type="match status" value="1"/>
</dbReference>
<dbReference type="InterPro" id="IPR001179">
    <property type="entry name" value="PPIase_FKBP_dom"/>
</dbReference>
<dbReference type="InterPro" id="IPR046357">
    <property type="entry name" value="PPIase_dom_sf"/>
</dbReference>
<keyword evidence="13" id="KW-1185">Reference proteome</keyword>
<dbReference type="PANTHER" id="PTHR47861">
    <property type="entry name" value="FKBP-TYPE PEPTIDYL-PROLYL CIS-TRANS ISOMERASE SLYD"/>
    <property type="match status" value="1"/>
</dbReference>
<evidence type="ECO:0000256" key="5">
    <source>
        <dbReference type="ARBA" id="ARBA00023110"/>
    </source>
</evidence>
<dbReference type="EC" id="5.2.1.8" evidence="10"/>
<evidence type="ECO:0000256" key="4">
    <source>
        <dbReference type="ARBA" id="ARBA00022490"/>
    </source>
</evidence>
<dbReference type="EMBL" id="CP012333">
    <property type="protein sequence ID" value="AKV01249.1"/>
    <property type="molecule type" value="Genomic_DNA"/>
</dbReference>
<dbReference type="Proteomes" id="UP000064967">
    <property type="component" value="Chromosome"/>
</dbReference>
<dbReference type="GO" id="GO:0042026">
    <property type="term" value="P:protein refolding"/>
    <property type="evidence" value="ECO:0007669"/>
    <property type="project" value="UniProtKB-ARBA"/>
</dbReference>
<evidence type="ECO:0000256" key="2">
    <source>
        <dbReference type="ARBA" id="ARBA00004496"/>
    </source>
</evidence>
<keyword evidence="7 9" id="KW-0413">Isomerase</keyword>
<comment type="function">
    <text evidence="8">Also involved in hydrogenase metallocenter assembly, probably by participating in the nickel insertion step. This function in hydrogenase biosynthesis requires chaperone activity and the presence of the metal-binding domain, but not PPIase activity.</text>
</comment>
<evidence type="ECO:0000256" key="1">
    <source>
        <dbReference type="ARBA" id="ARBA00000971"/>
    </source>
</evidence>
<evidence type="ECO:0000256" key="6">
    <source>
        <dbReference type="ARBA" id="ARBA00023186"/>
    </source>
</evidence>
<protein>
    <recommendedName>
        <fullName evidence="10">Peptidyl-prolyl cis-trans isomerase</fullName>
        <ecNumber evidence="10">5.2.1.8</ecNumber>
    </recommendedName>
</protein>
<organism evidence="12 13">
    <name type="scientific">Labilithrix luteola</name>
    <dbReference type="NCBI Taxonomy" id="1391654"/>
    <lineage>
        <taxon>Bacteria</taxon>
        <taxon>Pseudomonadati</taxon>
        <taxon>Myxococcota</taxon>
        <taxon>Polyangia</taxon>
        <taxon>Polyangiales</taxon>
        <taxon>Labilitrichaceae</taxon>
        <taxon>Labilithrix</taxon>
    </lineage>
</organism>
<evidence type="ECO:0000256" key="9">
    <source>
        <dbReference type="PROSITE-ProRule" id="PRU00277"/>
    </source>
</evidence>
<dbReference type="GO" id="GO:0003755">
    <property type="term" value="F:peptidyl-prolyl cis-trans isomerase activity"/>
    <property type="evidence" value="ECO:0007669"/>
    <property type="project" value="UniProtKB-UniRule"/>
</dbReference>
<evidence type="ECO:0000256" key="10">
    <source>
        <dbReference type="RuleBase" id="RU003915"/>
    </source>
</evidence>
<dbReference type="KEGG" id="llu:AKJ09_07912"/>
<evidence type="ECO:0000313" key="13">
    <source>
        <dbReference type="Proteomes" id="UP000064967"/>
    </source>
</evidence>
<dbReference type="PROSITE" id="PS50059">
    <property type="entry name" value="FKBP_PPIASE"/>
    <property type="match status" value="1"/>
</dbReference>
<sequence length="164" mass="17585">MMKIEKGSLVQCEYELRVVGGEVLESSSKTGPISYVHGRGKMLAALEERLVGMSVGEERKGKLSGSSLSTGVPDVAVPRSLFPKDAPVAVGSRFEAKDPKGRPLQLEVKKVDKDTVTARAIHPLEGKELEYRVKVLSVRKPPPVPASSAAVLDADDLEIVEPSP</sequence>
<dbReference type="SUPFAM" id="SSF54534">
    <property type="entry name" value="FKBP-like"/>
    <property type="match status" value="1"/>
</dbReference>
<dbReference type="Gene3D" id="3.10.50.40">
    <property type="match status" value="1"/>
</dbReference>
<keyword evidence="4" id="KW-0963">Cytoplasm</keyword>
<dbReference type="STRING" id="1391654.AKJ09_07912"/>
<keyword evidence="5 9" id="KW-0697">Rotamase</keyword>
<feature type="domain" description="PPIase FKBP-type" evidence="11">
    <location>
        <begin position="7"/>
        <end position="60"/>
    </location>
</feature>
<keyword evidence="6" id="KW-0143">Chaperone</keyword>
<name>A0A0K1Q6B3_9BACT</name>
<comment type="subcellular location">
    <subcellularLocation>
        <location evidence="2">Cytoplasm</location>
    </subcellularLocation>
</comment>
<evidence type="ECO:0000256" key="3">
    <source>
        <dbReference type="ARBA" id="ARBA00006577"/>
    </source>
</evidence>